<dbReference type="EMBL" id="ONZQ02000009">
    <property type="protein sequence ID" value="SPO04154.1"/>
    <property type="molecule type" value="Genomic_DNA"/>
</dbReference>
<dbReference type="Pfam" id="PF10281">
    <property type="entry name" value="Ish1"/>
    <property type="match status" value="7"/>
</dbReference>
<evidence type="ECO:0000256" key="1">
    <source>
        <dbReference type="SAM" id="SignalP"/>
    </source>
</evidence>
<dbReference type="Proteomes" id="UP001187682">
    <property type="component" value="Unassembled WGS sequence"/>
</dbReference>
<name>A0AAE8SWZ2_9PEZI</name>
<protein>
    <submittedName>
        <fullName evidence="2">Related to brefeldin A resistance protein</fullName>
    </submittedName>
</protein>
<keyword evidence="1" id="KW-0732">Signal</keyword>
<dbReference type="AlphaFoldDB" id="A0AAE8SWZ2"/>
<keyword evidence="3" id="KW-1185">Reference proteome</keyword>
<evidence type="ECO:0000313" key="3">
    <source>
        <dbReference type="Proteomes" id="UP001187682"/>
    </source>
</evidence>
<proteinExistence type="predicted"/>
<feature type="chain" id="PRO_5042071650" evidence="1">
    <location>
        <begin position="19"/>
        <end position="534"/>
    </location>
</feature>
<organism evidence="2 3">
    <name type="scientific">Cephalotrichum gorgonifer</name>
    <dbReference type="NCBI Taxonomy" id="2041049"/>
    <lineage>
        <taxon>Eukaryota</taxon>
        <taxon>Fungi</taxon>
        <taxon>Dikarya</taxon>
        <taxon>Ascomycota</taxon>
        <taxon>Pezizomycotina</taxon>
        <taxon>Sordariomycetes</taxon>
        <taxon>Hypocreomycetidae</taxon>
        <taxon>Microascales</taxon>
        <taxon>Microascaceae</taxon>
        <taxon>Cephalotrichum</taxon>
    </lineage>
</organism>
<reference evidence="2" key="1">
    <citation type="submission" date="2018-03" db="EMBL/GenBank/DDBJ databases">
        <authorList>
            <person name="Guldener U."/>
        </authorList>
    </citation>
    <scope>NUCLEOTIDE SEQUENCE</scope>
</reference>
<accession>A0AAE8SWZ2</accession>
<sequence>MKLSSALVTAVLAAGATASWLSSAAYNKWHETELERWLADHNIPHPTPATRKDLEDLVRENWDSNAVAPYQNWDLSQLRGYLQSVGRDVESATEATKNNLISQVKATWYETDDKSQHAWGDVKGWMFDTWSDSELKAFCDKRGIAVPQPRNRDVMLKHIRSNYESAARKAGETAAYPGDWLYETWTDSDLKAWLDKYGFKVPRTALGTTKRDQLISAVRRNSRLAYLKEQETEKSASEAAQSVYKGVTNSIIDTWSESVLKEFCDKNGITVPQGTRLNELRALVRKHRASVLGEDVPGTLGAATTKAGNEFAKATDSAALMYEDAFNKATAKWSQSKLKSFLDARGVPVPQNSEVDDLRALVRKHAHVAAGGWTFDDWSIANLKNFLKRNGDIAAKTIAEKATATRDELVGAAKSAYASIVAVGGEGYDAASKHITQTTEEVKKDAFQTWTDSELKAYLESCGVPVRHDSTVDALRAEARKQYSYWNYGTKSPAQTAYAKASEGLWGTLEWFYSQVGYLAEAAQQAARNLRNEL</sequence>
<comment type="caution">
    <text evidence="2">The sequence shown here is derived from an EMBL/GenBank/DDBJ whole genome shotgun (WGS) entry which is preliminary data.</text>
</comment>
<evidence type="ECO:0000313" key="2">
    <source>
        <dbReference type="EMBL" id="SPO04154.1"/>
    </source>
</evidence>
<dbReference type="InterPro" id="IPR018803">
    <property type="entry name" value="Ish1/Msc1-like"/>
</dbReference>
<feature type="signal peptide" evidence="1">
    <location>
        <begin position="1"/>
        <end position="18"/>
    </location>
</feature>
<gene>
    <name evidence="2" type="ORF">DNG_06837</name>
</gene>